<feature type="region of interest" description="Disordered" evidence="5">
    <location>
        <begin position="576"/>
        <end position="627"/>
    </location>
</feature>
<dbReference type="Gene3D" id="1.10.287.950">
    <property type="entry name" value="Methyl-accepting chemotaxis protein"/>
    <property type="match status" value="1"/>
</dbReference>
<organism evidence="8 9">
    <name type="scientific">Sphingomonas panacis</name>
    <dbReference type="NCBI Taxonomy" id="1560345"/>
    <lineage>
        <taxon>Bacteria</taxon>
        <taxon>Pseudomonadati</taxon>
        <taxon>Pseudomonadota</taxon>
        <taxon>Alphaproteobacteria</taxon>
        <taxon>Sphingomonadales</taxon>
        <taxon>Sphingomonadaceae</taxon>
        <taxon>Sphingomonas</taxon>
    </lineage>
</organism>
<dbReference type="GO" id="GO:0007165">
    <property type="term" value="P:signal transduction"/>
    <property type="evidence" value="ECO:0007669"/>
    <property type="project" value="UniProtKB-KW"/>
</dbReference>
<feature type="coiled-coil region" evidence="4">
    <location>
        <begin position="458"/>
        <end position="485"/>
    </location>
</feature>
<comment type="similarity">
    <text evidence="2">Belongs to the methyl-accepting chemotaxis (MCP) protein family.</text>
</comment>
<dbReference type="CDD" id="cd06225">
    <property type="entry name" value="HAMP"/>
    <property type="match status" value="1"/>
</dbReference>
<protein>
    <submittedName>
        <fullName evidence="8">Chemotaxis protein</fullName>
    </submittedName>
</protein>
<keyword evidence="4" id="KW-0175">Coiled coil</keyword>
<evidence type="ECO:0000256" key="5">
    <source>
        <dbReference type="SAM" id="MobiDB-lite"/>
    </source>
</evidence>
<reference evidence="8 9" key="1">
    <citation type="submission" date="2016-01" db="EMBL/GenBank/DDBJ databases">
        <title>Complete genome and mega plasmid sequence of Sphingomonas panacis DCY99 elicits systemic resistance in rice to Xanthomonas oryzae.</title>
        <authorList>
            <person name="Kim Y.J."/>
            <person name="Yang D.C."/>
            <person name="Sing P."/>
        </authorList>
    </citation>
    <scope>NUCLEOTIDE SEQUENCE [LARGE SCALE GENOMIC DNA]</scope>
    <source>
        <strain evidence="8 9">DCY99</strain>
    </source>
</reference>
<evidence type="ECO:0000256" key="4">
    <source>
        <dbReference type="SAM" id="Coils"/>
    </source>
</evidence>
<dbReference type="KEGG" id="span:AWL63_01865"/>
<dbReference type="GO" id="GO:0005886">
    <property type="term" value="C:plasma membrane"/>
    <property type="evidence" value="ECO:0007669"/>
    <property type="project" value="TreeGrafter"/>
</dbReference>
<evidence type="ECO:0000256" key="3">
    <source>
        <dbReference type="PROSITE-ProRule" id="PRU00284"/>
    </source>
</evidence>
<dbReference type="STRING" id="1560345.AWL63_01865"/>
<dbReference type="SMART" id="SM00283">
    <property type="entry name" value="MA"/>
    <property type="match status" value="1"/>
</dbReference>
<dbReference type="PANTHER" id="PTHR43531">
    <property type="entry name" value="PROTEIN ICFG"/>
    <property type="match status" value="1"/>
</dbReference>
<sequence>MRIFESTKIATKIVSLLAMLGALTIAVAWVGSDRLRKSDATYSALVNNLTGLVKLTQVNRRIAVMDGSAYQTMAYDGQSRQAKAAALAEQEAYDSALVRLSFTEKLVPEWAPQIARFRNALKALHALTQEAAKYGLANRNDEARRVLVMADAVAADFSKDLTAFNEGKIASSGATSDTLSADSVTTSWTLLVASIAGAVFGMAISFLVARVGIIAPLNTLRATMARLASGENRVEVPGVSRGDEVGAMAQTVLVFRDAAIAQEAAAAAKLESDSQQQEVVEIVSASLASLSDGDLTAEIERAFPRQFEELKSNFNTALTKLRALISGVTTSADGIRTGSQEIAQASEDLARRTESNAASLEETSAALVQIDTRLKATALSSGQTVVRADQAIATVGGGRATAEEAVAAMGRVSDSAKGIDSVIEGLDKIAFQTRVLAMNAAVEAGRAGDAGRGFAVVADLVSALAMRAEEEAKRARDQLTVTQTDIVTAVDAVQRVDGALVNISSDVGEVHALLGTMADDASAQSSAITQISAAIGAMDQSTQQNAAMVEETSAAARNLTAEVTSLAEQTAMFKTEDAGPVRRASSAPALSAHARGKQKAAAPAVPRNTPPVMAMASNGASDDWNAF</sequence>
<dbReference type="Pfam" id="PF00672">
    <property type="entry name" value="HAMP"/>
    <property type="match status" value="1"/>
</dbReference>
<dbReference type="InterPro" id="IPR004089">
    <property type="entry name" value="MCPsignal_dom"/>
</dbReference>
<dbReference type="SMART" id="SM00304">
    <property type="entry name" value="HAMP"/>
    <property type="match status" value="2"/>
</dbReference>
<evidence type="ECO:0000259" key="6">
    <source>
        <dbReference type="PROSITE" id="PS50111"/>
    </source>
</evidence>
<keyword evidence="3" id="KW-0807">Transducer</keyword>
<dbReference type="PROSITE" id="PS50111">
    <property type="entry name" value="CHEMOTAXIS_TRANSDUC_2"/>
    <property type="match status" value="1"/>
</dbReference>
<dbReference type="SUPFAM" id="SSF158472">
    <property type="entry name" value="HAMP domain-like"/>
    <property type="match status" value="1"/>
</dbReference>
<dbReference type="PANTHER" id="PTHR43531:SF11">
    <property type="entry name" value="METHYL-ACCEPTING CHEMOTAXIS PROTEIN 3"/>
    <property type="match status" value="1"/>
</dbReference>
<feature type="domain" description="HAMP" evidence="7">
    <location>
        <begin position="274"/>
        <end position="326"/>
    </location>
</feature>
<evidence type="ECO:0000313" key="8">
    <source>
        <dbReference type="EMBL" id="AOH82908.1"/>
    </source>
</evidence>
<dbReference type="InterPro" id="IPR051310">
    <property type="entry name" value="MCP_chemotaxis"/>
</dbReference>
<evidence type="ECO:0000313" key="9">
    <source>
        <dbReference type="Proteomes" id="UP000094256"/>
    </source>
</evidence>
<keyword evidence="1" id="KW-0145">Chemotaxis</keyword>
<dbReference type="GO" id="GO:0004888">
    <property type="term" value="F:transmembrane signaling receptor activity"/>
    <property type="evidence" value="ECO:0007669"/>
    <property type="project" value="TreeGrafter"/>
</dbReference>
<dbReference type="Proteomes" id="UP000094256">
    <property type="component" value="Chromosome"/>
</dbReference>
<dbReference type="AlphaFoldDB" id="A0A1B3Z660"/>
<dbReference type="PROSITE" id="PS50885">
    <property type="entry name" value="HAMP"/>
    <property type="match status" value="2"/>
</dbReference>
<evidence type="ECO:0000259" key="7">
    <source>
        <dbReference type="PROSITE" id="PS50885"/>
    </source>
</evidence>
<gene>
    <name evidence="8" type="ORF">AWL63_01865</name>
</gene>
<keyword evidence="9" id="KW-1185">Reference proteome</keyword>
<dbReference type="GO" id="GO:0006935">
    <property type="term" value="P:chemotaxis"/>
    <property type="evidence" value="ECO:0007669"/>
    <property type="project" value="UniProtKB-KW"/>
</dbReference>
<accession>A0A1B3Z660</accession>
<evidence type="ECO:0000256" key="1">
    <source>
        <dbReference type="ARBA" id="ARBA00022500"/>
    </source>
</evidence>
<dbReference type="OrthoDB" id="5292010at2"/>
<dbReference type="SUPFAM" id="SSF58104">
    <property type="entry name" value="Methyl-accepting chemotaxis protein (MCP) signaling domain"/>
    <property type="match status" value="1"/>
</dbReference>
<dbReference type="EMBL" id="CP014168">
    <property type="protein sequence ID" value="AOH82908.1"/>
    <property type="molecule type" value="Genomic_DNA"/>
</dbReference>
<dbReference type="InterPro" id="IPR003660">
    <property type="entry name" value="HAMP_dom"/>
</dbReference>
<evidence type="ECO:0000256" key="2">
    <source>
        <dbReference type="ARBA" id="ARBA00029447"/>
    </source>
</evidence>
<dbReference type="Gene3D" id="1.10.8.500">
    <property type="entry name" value="HAMP domain in histidine kinase"/>
    <property type="match status" value="1"/>
</dbReference>
<proteinExistence type="inferred from homology"/>
<dbReference type="Pfam" id="PF00015">
    <property type="entry name" value="MCPsignal"/>
    <property type="match status" value="1"/>
</dbReference>
<name>A0A1B3Z660_9SPHN</name>
<feature type="domain" description="HAMP" evidence="7">
    <location>
        <begin position="211"/>
        <end position="264"/>
    </location>
</feature>
<feature type="domain" description="Methyl-accepting transducer" evidence="6">
    <location>
        <begin position="331"/>
        <end position="560"/>
    </location>
</feature>
<dbReference type="RefSeq" id="WP_069203492.1">
    <property type="nucleotide sequence ID" value="NZ_CP014168.1"/>
</dbReference>